<accession>A0AAV5E8G2</accession>
<evidence type="ECO:0000313" key="4">
    <source>
        <dbReference type="EMBL" id="GJN18481.1"/>
    </source>
</evidence>
<feature type="domain" description="F-box/LRR-repeat protein 15/At3g58940/PEG3-like LRR" evidence="3">
    <location>
        <begin position="83"/>
        <end position="313"/>
    </location>
</feature>
<proteinExistence type="predicted"/>
<gene>
    <name evidence="4" type="primary">gb05647</name>
    <name evidence="4" type="ORF">PR202_gb05647</name>
</gene>
<feature type="compositionally biased region" description="Low complexity" evidence="1">
    <location>
        <begin position="18"/>
        <end position="41"/>
    </location>
</feature>
<name>A0AAV5E8G2_ELECO</name>
<feature type="domain" description="FBD" evidence="2">
    <location>
        <begin position="334"/>
        <end position="374"/>
    </location>
</feature>
<protein>
    <recommendedName>
        <fullName evidence="6">FBD domain-containing protein</fullName>
    </recommendedName>
</protein>
<dbReference type="EMBL" id="BQKI01000073">
    <property type="protein sequence ID" value="GJN18481.1"/>
    <property type="molecule type" value="Genomic_DNA"/>
</dbReference>
<dbReference type="InterPro" id="IPR055302">
    <property type="entry name" value="F-box_dom-containing"/>
</dbReference>
<dbReference type="Proteomes" id="UP001054889">
    <property type="component" value="Unassembled WGS sequence"/>
</dbReference>
<comment type="caution">
    <text evidence="4">The sequence shown here is derived from an EMBL/GenBank/DDBJ whole genome shotgun (WGS) entry which is preliminary data.</text>
</comment>
<reference evidence="4" key="2">
    <citation type="submission" date="2021-12" db="EMBL/GenBank/DDBJ databases">
        <title>Resequencing data analysis of finger millet.</title>
        <authorList>
            <person name="Hatakeyama M."/>
            <person name="Aluri S."/>
            <person name="Balachadran M.T."/>
            <person name="Sivarajan S.R."/>
            <person name="Poveda L."/>
            <person name="Shimizu-Inatsugi R."/>
            <person name="Schlapbach R."/>
            <person name="Sreeman S.M."/>
            <person name="Shimizu K.K."/>
        </authorList>
    </citation>
    <scope>NUCLEOTIDE SEQUENCE</scope>
</reference>
<keyword evidence="5" id="KW-1185">Reference proteome</keyword>
<dbReference type="AlphaFoldDB" id="A0AAV5E8G2"/>
<dbReference type="Gene3D" id="3.80.10.10">
    <property type="entry name" value="Ribonuclease Inhibitor"/>
    <property type="match status" value="1"/>
</dbReference>
<dbReference type="Pfam" id="PF08387">
    <property type="entry name" value="FBD"/>
    <property type="match status" value="1"/>
</dbReference>
<evidence type="ECO:0008006" key="6">
    <source>
        <dbReference type="Google" id="ProtNLM"/>
    </source>
</evidence>
<dbReference type="SUPFAM" id="SSF52047">
    <property type="entry name" value="RNI-like"/>
    <property type="match status" value="1"/>
</dbReference>
<evidence type="ECO:0000259" key="3">
    <source>
        <dbReference type="Pfam" id="PF24758"/>
    </source>
</evidence>
<dbReference type="InterPro" id="IPR006566">
    <property type="entry name" value="FBD"/>
</dbReference>
<evidence type="ECO:0000256" key="1">
    <source>
        <dbReference type="SAM" id="MobiDB-lite"/>
    </source>
</evidence>
<dbReference type="PANTHER" id="PTHR32141:SF153">
    <property type="entry name" value="OS06G0685200 PROTEIN"/>
    <property type="match status" value="1"/>
</dbReference>
<feature type="compositionally biased region" description="Low complexity" evidence="1">
    <location>
        <begin position="1"/>
        <end position="11"/>
    </location>
</feature>
<sequence>MSSPASPSATPRAPPSSLPAGSASGAPPPSSSATPDLLLASSDDEPTRAAAAATIGRILADHPGPFRAVHLTSFSFASRERELAEWTRLLAAKGVQDLVLVNDGSIRSPSSELRLPADILSCATLQRLLLENWRFPDTSGAPRGADIFPRLKELGMFNTGMSDHDLEHMIACSPEMETLSLVFSTRPELIRLRSQSLLCMLLWASTAEELAVVDAPCLERLILWRTSGGANSSVIRLKIARAPELRVLGYLEPRVHQLQIGSIVINAATKARPSSTVPSVKILALRVNFGVLKEVDMLASFLRCFPNVETLHIESAIVDEATGRHHARFWREAHHIECVKSHVTKIVIHELHGDQSEFEFLKFIAKHAQKLQALLLMVTKEIFGSVDEINKVNCKLQTCCSCTWANRKCIGLLLGPKPENRWSFLKA</sequence>
<feature type="region of interest" description="Disordered" evidence="1">
    <location>
        <begin position="1"/>
        <end position="45"/>
    </location>
</feature>
<reference evidence="4" key="1">
    <citation type="journal article" date="2018" name="DNA Res.">
        <title>Multiple hybrid de novo genome assembly of finger millet, an orphan allotetraploid crop.</title>
        <authorList>
            <person name="Hatakeyama M."/>
            <person name="Aluri S."/>
            <person name="Balachadran M.T."/>
            <person name="Sivarajan S.R."/>
            <person name="Patrignani A."/>
            <person name="Gruter S."/>
            <person name="Poveda L."/>
            <person name="Shimizu-Inatsugi R."/>
            <person name="Baeten J."/>
            <person name="Francoijs K.J."/>
            <person name="Nataraja K.N."/>
            <person name="Reddy Y.A.N."/>
            <person name="Phadnis S."/>
            <person name="Ravikumar R.L."/>
            <person name="Schlapbach R."/>
            <person name="Sreeman S.M."/>
            <person name="Shimizu K.K."/>
        </authorList>
    </citation>
    <scope>NUCLEOTIDE SEQUENCE</scope>
</reference>
<dbReference type="PANTHER" id="PTHR32141">
    <property type="match status" value="1"/>
</dbReference>
<evidence type="ECO:0000313" key="5">
    <source>
        <dbReference type="Proteomes" id="UP001054889"/>
    </source>
</evidence>
<evidence type="ECO:0000259" key="2">
    <source>
        <dbReference type="Pfam" id="PF08387"/>
    </source>
</evidence>
<organism evidence="4 5">
    <name type="scientific">Eleusine coracana subsp. coracana</name>
    <dbReference type="NCBI Taxonomy" id="191504"/>
    <lineage>
        <taxon>Eukaryota</taxon>
        <taxon>Viridiplantae</taxon>
        <taxon>Streptophyta</taxon>
        <taxon>Embryophyta</taxon>
        <taxon>Tracheophyta</taxon>
        <taxon>Spermatophyta</taxon>
        <taxon>Magnoliopsida</taxon>
        <taxon>Liliopsida</taxon>
        <taxon>Poales</taxon>
        <taxon>Poaceae</taxon>
        <taxon>PACMAD clade</taxon>
        <taxon>Chloridoideae</taxon>
        <taxon>Cynodonteae</taxon>
        <taxon>Eleusininae</taxon>
        <taxon>Eleusine</taxon>
    </lineage>
</organism>
<dbReference type="InterPro" id="IPR055411">
    <property type="entry name" value="LRR_FXL15/At3g58940/PEG3-like"/>
</dbReference>
<dbReference type="InterPro" id="IPR032675">
    <property type="entry name" value="LRR_dom_sf"/>
</dbReference>
<dbReference type="Pfam" id="PF24758">
    <property type="entry name" value="LRR_At5g56370"/>
    <property type="match status" value="1"/>
</dbReference>